<evidence type="ECO:0000259" key="7">
    <source>
        <dbReference type="Pfam" id="PF10502"/>
    </source>
</evidence>
<dbReference type="Gene3D" id="2.10.109.10">
    <property type="entry name" value="Umud Fragment, subunit A"/>
    <property type="match status" value="1"/>
</dbReference>
<sequence>MIKKICNIGTTIILIVMIAIAALLLVPKIFGYDTYAVLSGSMEPKFHVGSMVFVKKVQPSEIQVGDPISFFLSGQGGNVATHRVVEVESEKEYFITKGDANNSNDTEPVKFNSLIGKVMFNVPLLGYLTIYIKTKQGMMIALGILILLILGNFIPELLKKED</sequence>
<dbReference type="GO" id="GO:0009003">
    <property type="term" value="F:signal peptidase activity"/>
    <property type="evidence" value="ECO:0007669"/>
    <property type="project" value="UniProtKB-EC"/>
</dbReference>
<comment type="subcellular location">
    <subcellularLocation>
        <location evidence="1">Membrane</location>
    </subcellularLocation>
</comment>
<dbReference type="PANTHER" id="PTHR10806:SF6">
    <property type="entry name" value="SIGNAL PEPTIDASE COMPLEX CATALYTIC SUBUNIT SEC11"/>
    <property type="match status" value="1"/>
</dbReference>
<dbReference type="PRINTS" id="PR00728">
    <property type="entry name" value="SIGNALPTASE"/>
</dbReference>
<reference evidence="8 9" key="1">
    <citation type="submission" date="2016-11" db="EMBL/GenBank/DDBJ databases">
        <authorList>
            <person name="Jaros S."/>
            <person name="Januszkiewicz K."/>
            <person name="Wedrychowicz H."/>
        </authorList>
    </citation>
    <scope>NUCLEOTIDE SEQUENCE [LARGE SCALE GENOMIC DNA]</scope>
    <source>
        <strain evidence="8 9">DSM 3089</strain>
    </source>
</reference>
<dbReference type="GO" id="GO:0016020">
    <property type="term" value="C:membrane"/>
    <property type="evidence" value="ECO:0007669"/>
    <property type="project" value="UniProtKB-SubCell"/>
</dbReference>
<evidence type="ECO:0000256" key="5">
    <source>
        <dbReference type="NCBIfam" id="TIGR02228"/>
    </source>
</evidence>
<feature type="domain" description="Peptidase S26" evidence="7">
    <location>
        <begin position="14"/>
        <end position="74"/>
    </location>
</feature>
<accession>A0A1M5XI85</accession>
<dbReference type="STRING" id="1121306.SAMN02745196_02236"/>
<dbReference type="CDD" id="cd06530">
    <property type="entry name" value="S26_SPase_I"/>
    <property type="match status" value="1"/>
</dbReference>
<dbReference type="EC" id="3.4.21.89" evidence="5"/>
<keyword evidence="9" id="KW-1185">Reference proteome</keyword>
<keyword evidence="2 6" id="KW-0812">Transmembrane</keyword>
<dbReference type="NCBIfam" id="TIGR02228">
    <property type="entry name" value="sigpep_I_arch"/>
    <property type="match status" value="1"/>
</dbReference>
<keyword evidence="3 6" id="KW-1133">Transmembrane helix</keyword>
<keyword evidence="4 6" id="KW-0472">Membrane</keyword>
<dbReference type="GO" id="GO:0004252">
    <property type="term" value="F:serine-type endopeptidase activity"/>
    <property type="evidence" value="ECO:0007669"/>
    <property type="project" value="UniProtKB-UniRule"/>
</dbReference>
<dbReference type="OrthoDB" id="1648066at2"/>
<dbReference type="GO" id="GO:0006465">
    <property type="term" value="P:signal peptide processing"/>
    <property type="evidence" value="ECO:0007669"/>
    <property type="project" value="UniProtKB-UniRule"/>
</dbReference>
<dbReference type="EMBL" id="FQXP01000008">
    <property type="protein sequence ID" value="SHH98973.1"/>
    <property type="molecule type" value="Genomic_DNA"/>
</dbReference>
<name>A0A1M5XI85_9CLOT</name>
<dbReference type="InterPro" id="IPR036286">
    <property type="entry name" value="LexA/Signal_pep-like_sf"/>
</dbReference>
<proteinExistence type="predicted"/>
<dbReference type="Pfam" id="PF10502">
    <property type="entry name" value="Peptidase_S26"/>
    <property type="match status" value="1"/>
</dbReference>
<organism evidence="8 9">
    <name type="scientific">Clostridium collagenovorans DSM 3089</name>
    <dbReference type="NCBI Taxonomy" id="1121306"/>
    <lineage>
        <taxon>Bacteria</taxon>
        <taxon>Bacillati</taxon>
        <taxon>Bacillota</taxon>
        <taxon>Clostridia</taxon>
        <taxon>Eubacteriales</taxon>
        <taxon>Clostridiaceae</taxon>
        <taxon>Clostridium</taxon>
    </lineage>
</organism>
<evidence type="ECO:0000256" key="6">
    <source>
        <dbReference type="SAM" id="Phobius"/>
    </source>
</evidence>
<dbReference type="PANTHER" id="PTHR10806">
    <property type="entry name" value="SIGNAL PEPTIDASE COMPLEX CATALYTIC SUBUNIT SEC11"/>
    <property type="match status" value="1"/>
</dbReference>
<evidence type="ECO:0000256" key="1">
    <source>
        <dbReference type="ARBA" id="ARBA00004370"/>
    </source>
</evidence>
<evidence type="ECO:0000256" key="4">
    <source>
        <dbReference type="ARBA" id="ARBA00023136"/>
    </source>
</evidence>
<evidence type="ECO:0000313" key="8">
    <source>
        <dbReference type="EMBL" id="SHH98973.1"/>
    </source>
</evidence>
<dbReference type="Proteomes" id="UP000184526">
    <property type="component" value="Unassembled WGS sequence"/>
</dbReference>
<evidence type="ECO:0000256" key="2">
    <source>
        <dbReference type="ARBA" id="ARBA00022692"/>
    </source>
</evidence>
<dbReference type="AlphaFoldDB" id="A0A1M5XI85"/>
<dbReference type="SUPFAM" id="SSF51306">
    <property type="entry name" value="LexA/Signal peptidase"/>
    <property type="match status" value="1"/>
</dbReference>
<dbReference type="RefSeq" id="WP_072832097.1">
    <property type="nucleotide sequence ID" value="NZ_FQXP01000008.1"/>
</dbReference>
<gene>
    <name evidence="8" type="ORF">SAMN02745196_02236</name>
</gene>
<feature type="transmembrane region" description="Helical" evidence="6">
    <location>
        <begin position="12"/>
        <end position="30"/>
    </location>
</feature>
<evidence type="ECO:0000313" key="9">
    <source>
        <dbReference type="Proteomes" id="UP000184526"/>
    </source>
</evidence>
<dbReference type="InterPro" id="IPR001733">
    <property type="entry name" value="Peptidase_S26B"/>
</dbReference>
<feature type="transmembrane region" description="Helical" evidence="6">
    <location>
        <begin position="139"/>
        <end position="158"/>
    </location>
</feature>
<evidence type="ECO:0000256" key="3">
    <source>
        <dbReference type="ARBA" id="ARBA00022989"/>
    </source>
</evidence>
<protein>
    <recommendedName>
        <fullName evidence="5">Signal peptidase I</fullName>
        <ecNumber evidence="5">3.4.21.89</ecNumber>
    </recommendedName>
</protein>
<dbReference type="InterPro" id="IPR019533">
    <property type="entry name" value="Peptidase_S26"/>
</dbReference>